<keyword evidence="18" id="KW-1185">Reference proteome</keyword>
<evidence type="ECO:0000256" key="3">
    <source>
        <dbReference type="ARBA" id="ARBA00022692"/>
    </source>
</evidence>
<dbReference type="FunCoup" id="I3JCI9">
    <property type="interactions" value="39"/>
</dbReference>
<evidence type="ECO:0000256" key="6">
    <source>
        <dbReference type="ARBA" id="ARBA00022989"/>
    </source>
</evidence>
<evidence type="ECO:0000256" key="14">
    <source>
        <dbReference type="SAM" id="Phobius"/>
    </source>
</evidence>
<dbReference type="Ensembl" id="ENSONIT00000006584.2">
    <property type="protein sequence ID" value="ENSONIP00000006579.2"/>
    <property type="gene ID" value="ENSONIG00000005237.2"/>
</dbReference>
<feature type="signal peptide" evidence="15">
    <location>
        <begin position="1"/>
        <end position="23"/>
    </location>
</feature>
<evidence type="ECO:0000256" key="7">
    <source>
        <dbReference type="ARBA" id="ARBA00023136"/>
    </source>
</evidence>
<feature type="compositionally biased region" description="Pro residues" evidence="13">
    <location>
        <begin position="206"/>
        <end position="224"/>
    </location>
</feature>
<dbReference type="Pfam" id="PF13908">
    <property type="entry name" value="Shisa_N"/>
    <property type="match status" value="1"/>
</dbReference>
<evidence type="ECO:0000256" key="12">
    <source>
        <dbReference type="ARBA" id="ARBA00041983"/>
    </source>
</evidence>
<evidence type="ECO:0000256" key="2">
    <source>
        <dbReference type="ARBA" id="ARBA00004126"/>
    </source>
</evidence>
<evidence type="ECO:0000313" key="18">
    <source>
        <dbReference type="Proteomes" id="UP000005207"/>
    </source>
</evidence>
<evidence type="ECO:0000256" key="10">
    <source>
        <dbReference type="ARBA" id="ARBA00038108"/>
    </source>
</evidence>
<dbReference type="STRING" id="8128.ENSONIP00000006579"/>
<evidence type="ECO:0000256" key="9">
    <source>
        <dbReference type="ARBA" id="ARBA00037507"/>
    </source>
</evidence>
<evidence type="ECO:0000256" key="1">
    <source>
        <dbReference type="ARBA" id="ARBA00004115"/>
    </source>
</evidence>
<evidence type="ECO:0000256" key="15">
    <source>
        <dbReference type="SAM" id="SignalP"/>
    </source>
</evidence>
<keyword evidence="8" id="KW-0539">Nucleus</keyword>
<dbReference type="GeneTree" id="ENSGT00940000166256"/>
<gene>
    <name evidence="17" type="primary">LOC102082447</name>
</gene>
<keyword evidence="6 14" id="KW-1133">Transmembrane helix</keyword>
<proteinExistence type="inferred from homology"/>
<evidence type="ECO:0000313" key="17">
    <source>
        <dbReference type="Ensembl" id="ENSONIP00000006579.2"/>
    </source>
</evidence>
<comment type="function">
    <text evidence="9">Can induce apoptosis in a caspase-dependent manner and plays a role in p53/TP53-dependent apoptosis.</text>
</comment>
<dbReference type="RefSeq" id="XP_005456473.1">
    <property type="nucleotide sequence ID" value="XM_005456416.3"/>
</dbReference>
<dbReference type="GO" id="GO:0006915">
    <property type="term" value="P:apoptotic process"/>
    <property type="evidence" value="ECO:0007669"/>
    <property type="project" value="UniProtKB-KW"/>
</dbReference>
<sequence length="242" mass="26241">MASGLCCAVVLALFVILAPCVSAEDDCLAYSGKEAQECHGGFCCGNCNNRYCCLDSSKRFDEDNQEQCSKDPEKTFQLDDFDNKTLLTIIVGVSVIPIVFIIFCCCICPSCCLYKLCHKREATTQVTMVSNTPQHPTAAPGPPESYQEMPHHLPQPGYPAQPILTPPYHGQPFTVGPPPSYQEAISPAYPPQPTPYSQAVFMPGQPAYPQPAYPQPKPSAPPATPDFLAQPAYNPDFAAPPP</sequence>
<comment type="subcellular location">
    <subcellularLocation>
        <location evidence="1">Endoplasmic reticulum membrane</location>
        <topology evidence="1">Single-pass type I membrane protein</topology>
    </subcellularLocation>
    <subcellularLocation>
        <location evidence="2">Nucleus membrane</location>
    </subcellularLocation>
</comment>
<dbReference type="GO" id="GO:0005789">
    <property type="term" value="C:endoplasmic reticulum membrane"/>
    <property type="evidence" value="ECO:0007669"/>
    <property type="project" value="UniProtKB-SubCell"/>
</dbReference>
<dbReference type="OrthoDB" id="9949323at2759"/>
<name>I3JCI9_ORENI</name>
<dbReference type="GeneID" id="102082447"/>
<evidence type="ECO:0000256" key="5">
    <source>
        <dbReference type="ARBA" id="ARBA00022824"/>
    </source>
</evidence>
<dbReference type="HOGENOM" id="CLU_093192_0_0_1"/>
<dbReference type="InterPro" id="IPR026910">
    <property type="entry name" value="Shisa"/>
</dbReference>
<dbReference type="AlphaFoldDB" id="I3JCI9"/>
<evidence type="ECO:0000256" key="11">
    <source>
        <dbReference type="ARBA" id="ARBA00040441"/>
    </source>
</evidence>
<dbReference type="RefSeq" id="XP_025763198.1">
    <property type="nucleotide sequence ID" value="XM_025907413.1"/>
</dbReference>
<dbReference type="InParanoid" id="I3JCI9"/>
<feature type="transmembrane region" description="Helical" evidence="14">
    <location>
        <begin position="86"/>
        <end position="114"/>
    </location>
</feature>
<keyword evidence="3 14" id="KW-0812">Transmembrane</keyword>
<organism evidence="17 18">
    <name type="scientific">Oreochromis niloticus</name>
    <name type="common">Nile tilapia</name>
    <name type="synonym">Tilapia nilotica</name>
    <dbReference type="NCBI Taxonomy" id="8128"/>
    <lineage>
        <taxon>Eukaryota</taxon>
        <taxon>Metazoa</taxon>
        <taxon>Chordata</taxon>
        <taxon>Craniata</taxon>
        <taxon>Vertebrata</taxon>
        <taxon>Euteleostomi</taxon>
        <taxon>Actinopterygii</taxon>
        <taxon>Neopterygii</taxon>
        <taxon>Teleostei</taxon>
        <taxon>Neoteleostei</taxon>
        <taxon>Acanthomorphata</taxon>
        <taxon>Ovalentaria</taxon>
        <taxon>Cichlomorphae</taxon>
        <taxon>Cichliformes</taxon>
        <taxon>Cichlidae</taxon>
        <taxon>African cichlids</taxon>
        <taxon>Pseudocrenilabrinae</taxon>
        <taxon>Oreochromini</taxon>
        <taxon>Oreochromis</taxon>
    </lineage>
</organism>
<keyword evidence="5" id="KW-0256">Endoplasmic reticulum</keyword>
<feature type="domain" description="Shisa N-terminal" evidence="16">
    <location>
        <begin position="27"/>
        <end position="69"/>
    </location>
</feature>
<accession>I3JCI9</accession>
<protein>
    <recommendedName>
        <fullName evidence="11">Protein shisa-5</fullName>
    </recommendedName>
    <alternativeName>
        <fullName evidence="12">Scotin</fullName>
    </alternativeName>
</protein>
<dbReference type="InterPro" id="IPR053891">
    <property type="entry name" value="Shisa_N"/>
</dbReference>
<keyword evidence="4" id="KW-0053">Apoptosis</keyword>
<dbReference type="GO" id="GO:0031965">
    <property type="term" value="C:nuclear membrane"/>
    <property type="evidence" value="ECO:0007669"/>
    <property type="project" value="UniProtKB-SubCell"/>
</dbReference>
<dbReference type="KEGG" id="onl:102082447"/>
<reference evidence="17" key="3">
    <citation type="submission" date="2025-09" db="UniProtKB">
        <authorList>
            <consortium name="Ensembl"/>
        </authorList>
    </citation>
    <scope>IDENTIFICATION</scope>
</reference>
<evidence type="ECO:0000259" key="16">
    <source>
        <dbReference type="Pfam" id="PF13908"/>
    </source>
</evidence>
<keyword evidence="7 14" id="KW-0472">Membrane</keyword>
<reference evidence="18" key="1">
    <citation type="submission" date="2012-01" db="EMBL/GenBank/DDBJ databases">
        <title>The Genome Sequence of Oreochromis niloticus (Nile Tilapia).</title>
        <authorList>
            <consortium name="Broad Institute Genome Assembly Team"/>
            <consortium name="Broad Institute Sequencing Platform"/>
            <person name="Di Palma F."/>
            <person name="Johnson J."/>
            <person name="Lander E.S."/>
            <person name="Lindblad-Toh K."/>
        </authorList>
    </citation>
    <scope>NUCLEOTIDE SEQUENCE [LARGE SCALE GENOMIC DNA]</scope>
</reference>
<feature type="region of interest" description="Disordered" evidence="13">
    <location>
        <begin position="181"/>
        <end position="242"/>
    </location>
</feature>
<reference evidence="17" key="2">
    <citation type="submission" date="2025-08" db="UniProtKB">
        <authorList>
            <consortium name="Ensembl"/>
        </authorList>
    </citation>
    <scope>IDENTIFICATION</scope>
</reference>
<keyword evidence="15" id="KW-0732">Signal</keyword>
<dbReference type="Proteomes" id="UP000005207">
    <property type="component" value="Linkage group LG5"/>
</dbReference>
<feature type="region of interest" description="Disordered" evidence="13">
    <location>
        <begin position="129"/>
        <end position="149"/>
    </location>
</feature>
<evidence type="ECO:0000256" key="4">
    <source>
        <dbReference type="ARBA" id="ARBA00022703"/>
    </source>
</evidence>
<evidence type="ECO:0000256" key="13">
    <source>
        <dbReference type="SAM" id="MobiDB-lite"/>
    </source>
</evidence>
<dbReference type="eggNOG" id="ENOG502S2Y4">
    <property type="taxonomic scope" value="Eukaryota"/>
</dbReference>
<evidence type="ECO:0000256" key="8">
    <source>
        <dbReference type="ARBA" id="ARBA00023242"/>
    </source>
</evidence>
<comment type="similarity">
    <text evidence="10">Belongs to the shisa family.</text>
</comment>
<feature type="chain" id="PRO_5025367533" description="Protein shisa-5" evidence="15">
    <location>
        <begin position="24"/>
        <end position="242"/>
    </location>
</feature>
<dbReference type="PANTHER" id="PTHR31395">
    <property type="entry name" value="SHISA"/>
    <property type="match status" value="1"/>
</dbReference>
<dbReference type="PANTHER" id="PTHR31395:SF14">
    <property type="entry name" value="PROTEIN SHISA-5"/>
    <property type="match status" value="1"/>
</dbReference>
<dbReference type="RefSeq" id="XP_013130909.1">
    <property type="nucleotide sequence ID" value="XM_013275455.3"/>
</dbReference>
<dbReference type="OMA" id="CCCLYRM"/>